<evidence type="ECO:0000313" key="2">
    <source>
        <dbReference type="Proteomes" id="UP000031668"/>
    </source>
</evidence>
<dbReference type="OrthoDB" id="10000786at2759"/>
<dbReference type="EMBL" id="JWZT01002335">
    <property type="protein sequence ID" value="KII69637.1"/>
    <property type="molecule type" value="Genomic_DNA"/>
</dbReference>
<dbReference type="AlphaFoldDB" id="A0A0C2N6Y3"/>
<reference evidence="1 2" key="1">
    <citation type="journal article" date="2014" name="Genome Biol. Evol.">
        <title>The genome of the myxosporean Thelohanellus kitauei shows adaptations to nutrient acquisition within its fish host.</title>
        <authorList>
            <person name="Yang Y."/>
            <person name="Xiong J."/>
            <person name="Zhou Z."/>
            <person name="Huo F."/>
            <person name="Miao W."/>
            <person name="Ran C."/>
            <person name="Liu Y."/>
            <person name="Zhang J."/>
            <person name="Feng J."/>
            <person name="Wang M."/>
            <person name="Wang M."/>
            <person name="Wang L."/>
            <person name="Yao B."/>
        </authorList>
    </citation>
    <scope>NUCLEOTIDE SEQUENCE [LARGE SCALE GENOMIC DNA]</scope>
    <source>
        <strain evidence="1">Wuqing</strain>
    </source>
</reference>
<organism evidence="1 2">
    <name type="scientific">Thelohanellus kitauei</name>
    <name type="common">Myxosporean</name>
    <dbReference type="NCBI Taxonomy" id="669202"/>
    <lineage>
        <taxon>Eukaryota</taxon>
        <taxon>Metazoa</taxon>
        <taxon>Cnidaria</taxon>
        <taxon>Myxozoa</taxon>
        <taxon>Myxosporea</taxon>
        <taxon>Bivalvulida</taxon>
        <taxon>Platysporina</taxon>
        <taxon>Myxobolidae</taxon>
        <taxon>Thelohanellus</taxon>
    </lineage>
</organism>
<gene>
    <name evidence="1" type="ORF">RF11_10597</name>
</gene>
<keyword evidence="2" id="KW-1185">Reference proteome</keyword>
<name>A0A0C2N6Y3_THEKT</name>
<comment type="caution">
    <text evidence="1">The sequence shown here is derived from an EMBL/GenBank/DDBJ whole genome shotgun (WGS) entry which is preliminary data.</text>
</comment>
<proteinExistence type="predicted"/>
<sequence>MCHHHSTRKKLKNRDNILCNGGNAVIYKICQRKKLKESSENERNGKIIGLFKKIAMFKSDFTSDILGKYNGVAAILKHEIHNLSELHCVANREDLAGNDAWT</sequence>
<accession>A0A0C2N6Y3</accession>
<evidence type="ECO:0000313" key="1">
    <source>
        <dbReference type="EMBL" id="KII69637.1"/>
    </source>
</evidence>
<protein>
    <submittedName>
        <fullName evidence="1">Uncharacterized protein</fullName>
    </submittedName>
</protein>
<dbReference type="Proteomes" id="UP000031668">
    <property type="component" value="Unassembled WGS sequence"/>
</dbReference>